<evidence type="ECO:0000256" key="5">
    <source>
        <dbReference type="ARBA" id="ARBA00033748"/>
    </source>
</evidence>
<dbReference type="PANTHER" id="PTHR30011:SF16">
    <property type="entry name" value="C2H2 FINGER DOMAIN TRANSCRIPTION FACTOR (EUROFUNG)-RELATED"/>
    <property type="match status" value="1"/>
</dbReference>
<dbReference type="PANTHER" id="PTHR30011">
    <property type="entry name" value="ALKANESULFONATE MONOOXYGENASE-RELATED"/>
    <property type="match status" value="1"/>
</dbReference>
<keyword evidence="9" id="KW-1185">Reference proteome</keyword>
<dbReference type="InterPro" id="IPR036661">
    <property type="entry name" value="Luciferase-like_sf"/>
</dbReference>
<keyword evidence="3" id="KW-0560">Oxidoreductase</keyword>
<dbReference type="AlphaFoldDB" id="A0A4Q0SUI9"/>
<dbReference type="InterPro" id="IPR051260">
    <property type="entry name" value="Diverse_substr_monoxygenases"/>
</dbReference>
<feature type="binding site" evidence="6">
    <location>
        <position position="222"/>
    </location>
    <ligand>
        <name>FMN</name>
        <dbReference type="ChEBI" id="CHEBI:58210"/>
    </ligand>
</feature>
<evidence type="ECO:0000256" key="6">
    <source>
        <dbReference type="PIRSR" id="PIRSR000337-1"/>
    </source>
</evidence>
<feature type="binding site" evidence="6">
    <location>
        <position position="64"/>
    </location>
    <ligand>
        <name>FMN</name>
        <dbReference type="ChEBI" id="CHEBI:58210"/>
    </ligand>
</feature>
<reference evidence="9" key="2">
    <citation type="submission" date="2019-02" db="EMBL/GenBank/DDBJ databases">
        <title>Granulicella sibirica sp. nov., a psychrotolerant acidobacterium isolated from an organic soil layer in forested tundra, West Siberia.</title>
        <authorList>
            <person name="Oshkin I.Y."/>
            <person name="Kulichevskaya I.S."/>
            <person name="Rijpstra W.I.C."/>
            <person name="Sinninghe Damste J.S."/>
            <person name="Rakitin A.L."/>
            <person name="Ravin N.V."/>
            <person name="Dedysh S.N."/>
        </authorList>
    </citation>
    <scope>NUCLEOTIDE SEQUENCE [LARGE SCALE GENOMIC DNA]</scope>
    <source>
        <strain evidence="9">AF10</strain>
    </source>
</reference>
<protein>
    <submittedName>
        <fullName evidence="8">Nitrilotriacetate monooxygenase component A</fullName>
    </submittedName>
</protein>
<keyword evidence="2 6" id="KW-0288">FMN</keyword>
<accession>A0A4Q0SUI9</accession>
<dbReference type="Proteomes" id="UP000289437">
    <property type="component" value="Unassembled WGS sequence"/>
</dbReference>
<comment type="caution">
    <text evidence="8">The sequence shown here is derived from an EMBL/GenBank/DDBJ whole genome shotgun (WGS) entry which is preliminary data.</text>
</comment>
<feature type="domain" description="Luciferase-like" evidence="7">
    <location>
        <begin position="41"/>
        <end position="290"/>
    </location>
</feature>
<keyword evidence="4 8" id="KW-0503">Monooxygenase</keyword>
<evidence type="ECO:0000256" key="2">
    <source>
        <dbReference type="ARBA" id="ARBA00022643"/>
    </source>
</evidence>
<organism evidence="8 9">
    <name type="scientific">Granulicella sibirica</name>
    <dbReference type="NCBI Taxonomy" id="2479048"/>
    <lineage>
        <taxon>Bacteria</taxon>
        <taxon>Pseudomonadati</taxon>
        <taxon>Acidobacteriota</taxon>
        <taxon>Terriglobia</taxon>
        <taxon>Terriglobales</taxon>
        <taxon>Acidobacteriaceae</taxon>
        <taxon>Granulicella</taxon>
    </lineage>
</organism>
<evidence type="ECO:0000313" key="9">
    <source>
        <dbReference type="Proteomes" id="UP000289437"/>
    </source>
</evidence>
<evidence type="ECO:0000256" key="3">
    <source>
        <dbReference type="ARBA" id="ARBA00023002"/>
    </source>
</evidence>
<feature type="binding site" evidence="6">
    <location>
        <position position="97"/>
    </location>
    <ligand>
        <name>FMN</name>
        <dbReference type="ChEBI" id="CHEBI:58210"/>
    </ligand>
</feature>
<evidence type="ECO:0000256" key="4">
    <source>
        <dbReference type="ARBA" id="ARBA00023033"/>
    </source>
</evidence>
<dbReference type="InterPro" id="IPR011251">
    <property type="entry name" value="Luciferase-like_dom"/>
</dbReference>
<comment type="similarity">
    <text evidence="5">Belongs to the NtaA/SnaA/DszA monooxygenase family.</text>
</comment>
<reference evidence="8 9" key="1">
    <citation type="submission" date="2018-11" db="EMBL/GenBank/DDBJ databases">
        <authorList>
            <person name="Mardanov A.V."/>
            <person name="Ravin N.V."/>
            <person name="Dedysh S.N."/>
        </authorList>
    </citation>
    <scope>NUCLEOTIDE SEQUENCE [LARGE SCALE GENOMIC DNA]</scope>
    <source>
        <strain evidence="8 9">AF10</strain>
    </source>
</reference>
<dbReference type="Pfam" id="PF00296">
    <property type="entry name" value="Bac_luciferase"/>
    <property type="match status" value="1"/>
</dbReference>
<dbReference type="Gene3D" id="3.20.20.30">
    <property type="entry name" value="Luciferase-like domain"/>
    <property type="match status" value="1"/>
</dbReference>
<gene>
    <name evidence="8" type="ORF">GRAN_3817</name>
</gene>
<name>A0A4Q0SUI9_9BACT</name>
<dbReference type="EMBL" id="RDSM01000003">
    <property type="protein sequence ID" value="RXH54713.1"/>
    <property type="molecule type" value="Genomic_DNA"/>
</dbReference>
<evidence type="ECO:0000256" key="1">
    <source>
        <dbReference type="ARBA" id="ARBA00022630"/>
    </source>
</evidence>
<proteinExistence type="inferred from homology"/>
<dbReference type="SUPFAM" id="SSF51679">
    <property type="entry name" value="Bacterial luciferase-like"/>
    <property type="match status" value="1"/>
</dbReference>
<feature type="binding site" evidence="6">
    <location>
        <position position="151"/>
    </location>
    <ligand>
        <name>FMN</name>
        <dbReference type="ChEBI" id="CHEBI:58210"/>
    </ligand>
</feature>
<evidence type="ECO:0000313" key="8">
    <source>
        <dbReference type="EMBL" id="RXH54713.1"/>
    </source>
</evidence>
<dbReference type="NCBIfam" id="TIGR03860">
    <property type="entry name" value="FMN_nitrolo"/>
    <property type="match status" value="1"/>
</dbReference>
<dbReference type="GO" id="GO:0016705">
    <property type="term" value="F:oxidoreductase activity, acting on paired donors, with incorporation or reduction of molecular oxygen"/>
    <property type="evidence" value="ECO:0007669"/>
    <property type="project" value="InterPro"/>
</dbReference>
<evidence type="ECO:0000259" key="7">
    <source>
        <dbReference type="Pfam" id="PF00296"/>
    </source>
</evidence>
<feature type="binding site" evidence="6">
    <location>
        <position position="147"/>
    </location>
    <ligand>
        <name>FMN</name>
        <dbReference type="ChEBI" id="CHEBI:58210"/>
    </ligand>
</feature>
<keyword evidence="1 6" id="KW-0285">Flavoprotein</keyword>
<sequence length="438" mass="49347">MTMTKKKFHLAWFTNAIPHGWRLDGKGAATWSGNDTTRWMTGEFLIDMARSLDRACFDYIMLEDHVAFGEHGSARLDPVPLMPLMASATKGLGCVATMSTSFYPPFMLARTLASLDHVTGGRVGWNIVTTSEHEAAQAFGQDQQPPHAERYERAAEYTQLVRELWDGWQPDAIVMNEETGKYVDPDKVKILDFEGKFYKCKGALNIARSPQERPVICQAGTSERGRDFSAKYADTILVSTGGADSYAAMKEIRDDIRARAESFGRSGDEIKILYMVTPLVADTLEEAEIMRQRRQPILTDEQIRKRLEGMGHIGMIDLSGLDIDKPLPVIDITKLEGHQATFGNFYNLGLNGKRTVREICNMHNFSSLDLYGTAAMVADRMEEAMDAVGGDGFLIQCRPLTRRYITEITDGLVPELQKRGLVRTEYKYKHFRDNLMEF</sequence>
<dbReference type="InterPro" id="IPR016215">
    <property type="entry name" value="NTA_MOA"/>
</dbReference>
<dbReference type="PIRSF" id="PIRSF000337">
    <property type="entry name" value="NTA_MOA"/>
    <property type="match status" value="1"/>
</dbReference>
<dbReference type="GO" id="GO:0004497">
    <property type="term" value="F:monooxygenase activity"/>
    <property type="evidence" value="ECO:0007669"/>
    <property type="project" value="UniProtKB-KW"/>
</dbReference>